<dbReference type="PANTHER" id="PTHR38111:SF6">
    <property type="entry name" value="FINGER DOMAIN PROTEIN, PUTATIVE (AFU_ORTHOLOGUE AFUA_8G01940)-RELATED"/>
    <property type="match status" value="1"/>
</dbReference>
<dbReference type="InterPro" id="IPR053178">
    <property type="entry name" value="Osmoadaptation_assoc"/>
</dbReference>
<dbReference type="InterPro" id="IPR021858">
    <property type="entry name" value="Fun_TF"/>
</dbReference>
<comment type="caution">
    <text evidence="2">The sequence shown here is derived from an EMBL/GenBank/DDBJ whole genome shotgun (WGS) entry which is preliminary data.</text>
</comment>
<proteinExistence type="predicted"/>
<gene>
    <name evidence="2" type="ORF">NA57DRAFT_59280</name>
</gene>
<keyword evidence="3" id="KW-1185">Reference proteome</keyword>
<dbReference type="AlphaFoldDB" id="A0A9P4I918"/>
<dbReference type="OrthoDB" id="5126878at2759"/>
<reference evidence="2" key="1">
    <citation type="journal article" date="2020" name="Stud. Mycol.">
        <title>101 Dothideomycetes genomes: a test case for predicting lifestyles and emergence of pathogens.</title>
        <authorList>
            <person name="Haridas S."/>
            <person name="Albert R."/>
            <person name="Binder M."/>
            <person name="Bloem J."/>
            <person name="Labutti K."/>
            <person name="Salamov A."/>
            <person name="Andreopoulos B."/>
            <person name="Baker S."/>
            <person name="Barry K."/>
            <person name="Bills G."/>
            <person name="Bluhm B."/>
            <person name="Cannon C."/>
            <person name="Castanera R."/>
            <person name="Culley D."/>
            <person name="Daum C."/>
            <person name="Ezra D."/>
            <person name="Gonzalez J."/>
            <person name="Henrissat B."/>
            <person name="Kuo A."/>
            <person name="Liang C."/>
            <person name="Lipzen A."/>
            <person name="Lutzoni F."/>
            <person name="Magnuson J."/>
            <person name="Mondo S."/>
            <person name="Nolan M."/>
            <person name="Ohm R."/>
            <person name="Pangilinan J."/>
            <person name="Park H.-J."/>
            <person name="Ramirez L."/>
            <person name="Alfaro M."/>
            <person name="Sun H."/>
            <person name="Tritt A."/>
            <person name="Yoshinaga Y."/>
            <person name="Zwiers L.-H."/>
            <person name="Turgeon B."/>
            <person name="Goodwin S."/>
            <person name="Spatafora J."/>
            <person name="Crous P."/>
            <person name="Grigoriev I."/>
        </authorList>
    </citation>
    <scope>NUCLEOTIDE SEQUENCE</scope>
    <source>
        <strain evidence="2">CBS 133067</strain>
    </source>
</reference>
<evidence type="ECO:0000313" key="3">
    <source>
        <dbReference type="Proteomes" id="UP000799772"/>
    </source>
</evidence>
<name>A0A9P4I918_9PEZI</name>
<dbReference type="PANTHER" id="PTHR38111">
    <property type="entry name" value="ZN(2)-C6 FUNGAL-TYPE DOMAIN-CONTAINING PROTEIN-RELATED"/>
    <property type="match status" value="1"/>
</dbReference>
<evidence type="ECO:0000313" key="2">
    <source>
        <dbReference type="EMBL" id="KAF2096224.1"/>
    </source>
</evidence>
<dbReference type="EMBL" id="ML978130">
    <property type="protein sequence ID" value="KAF2096224.1"/>
    <property type="molecule type" value="Genomic_DNA"/>
</dbReference>
<feature type="compositionally biased region" description="Polar residues" evidence="1">
    <location>
        <begin position="1"/>
        <end position="21"/>
    </location>
</feature>
<feature type="region of interest" description="Disordered" evidence="1">
    <location>
        <begin position="1"/>
        <end position="72"/>
    </location>
</feature>
<protein>
    <submittedName>
        <fullName evidence="2">Uncharacterized protein</fullName>
    </submittedName>
</protein>
<organism evidence="2 3">
    <name type="scientific">Rhizodiscina lignyota</name>
    <dbReference type="NCBI Taxonomy" id="1504668"/>
    <lineage>
        <taxon>Eukaryota</taxon>
        <taxon>Fungi</taxon>
        <taxon>Dikarya</taxon>
        <taxon>Ascomycota</taxon>
        <taxon>Pezizomycotina</taxon>
        <taxon>Dothideomycetes</taxon>
        <taxon>Pleosporomycetidae</taxon>
        <taxon>Aulographales</taxon>
        <taxon>Rhizodiscinaceae</taxon>
        <taxon>Rhizodiscina</taxon>
    </lineage>
</organism>
<evidence type="ECO:0000256" key="1">
    <source>
        <dbReference type="SAM" id="MobiDB-lite"/>
    </source>
</evidence>
<dbReference type="Pfam" id="PF11951">
    <property type="entry name" value="Fungal_trans_2"/>
    <property type="match status" value="1"/>
</dbReference>
<dbReference type="Proteomes" id="UP000799772">
    <property type="component" value="Unassembled WGS sequence"/>
</dbReference>
<sequence>MEEATSSNLLWINSSPSNVPFGSSRHRGEVMRKVAQRRRKDPSRPHPNSRQLPIFIQDDNANEPMERQKDGKDATEAGFFDKVGHVQPVRLDNDVVEFGSSRLHTETLTHPREFGLAYPPMLTKCNVELLDLSFLASLEVGRYTGQKLLENRENLSHFLRAKNWSYLPFVAGYLNQSALVRSATDCVVAQVRSLLTPNEPKWGSIALSSYSKALSKLQAEIDRNTQSPTTEILCATQVLGLYEMLNPSRENAWINHAAGAACIIRLRGPESYSSEFEKSLFMSHVGPIITESVLNNQACFLDQPAWKAVLRSVITDSPLIPERNALVISLLSILTSIPGIFRDFTEALCHDPDSPRAVMKKLMSRAQNLQLALQNWHSRNMRPDGNPVNAPIFCEGFSKIQVLFSICSMYSNRLNTCIFWAGTPGIEELEEESQRLANYIVSLYKEEACSSLQNSVILAHKLYIAEAIIESADDWGKQLKLGSAGSQLFKMPKESFKNWCCLFGRKTS</sequence>
<accession>A0A9P4I918</accession>